<name>A0ABV3GCW2_MICGL</name>
<proteinExistence type="predicted"/>
<comment type="caution">
    <text evidence="1">The sequence shown here is derived from an EMBL/GenBank/DDBJ whole genome shotgun (WGS) entry which is preliminary data.</text>
</comment>
<evidence type="ECO:0000313" key="2">
    <source>
        <dbReference type="Proteomes" id="UP001551675"/>
    </source>
</evidence>
<reference evidence="1 2" key="1">
    <citation type="submission" date="2024-06" db="EMBL/GenBank/DDBJ databases">
        <title>The Natural Products Discovery Center: Release of the First 8490 Sequenced Strains for Exploring Actinobacteria Biosynthetic Diversity.</title>
        <authorList>
            <person name="Kalkreuter E."/>
            <person name="Kautsar S.A."/>
            <person name="Yang D."/>
            <person name="Bader C.D."/>
            <person name="Teijaro C.N."/>
            <person name="Fluegel L."/>
            <person name="Davis C.M."/>
            <person name="Simpson J.R."/>
            <person name="Lauterbach L."/>
            <person name="Steele A.D."/>
            <person name="Gui C."/>
            <person name="Meng S."/>
            <person name="Li G."/>
            <person name="Viehrig K."/>
            <person name="Ye F."/>
            <person name="Su P."/>
            <person name="Kiefer A.F."/>
            <person name="Nichols A."/>
            <person name="Cepeda A.J."/>
            <person name="Yan W."/>
            <person name="Fan B."/>
            <person name="Jiang Y."/>
            <person name="Adhikari A."/>
            <person name="Zheng C.-J."/>
            <person name="Schuster L."/>
            <person name="Cowan T.M."/>
            <person name="Smanski M.J."/>
            <person name="Chevrette M.G."/>
            <person name="De Carvalho L.P.S."/>
            <person name="Shen B."/>
        </authorList>
    </citation>
    <scope>NUCLEOTIDE SEQUENCE [LARGE SCALE GENOMIC DNA]</scope>
    <source>
        <strain evidence="1 2">NPDC050100</strain>
    </source>
</reference>
<protein>
    <recommendedName>
        <fullName evidence="3">UTRA domain-containing protein</fullName>
    </recommendedName>
</protein>
<evidence type="ECO:0008006" key="3">
    <source>
        <dbReference type="Google" id="ProtNLM"/>
    </source>
</evidence>
<keyword evidence="2" id="KW-1185">Reference proteome</keyword>
<dbReference type="RefSeq" id="WP_358132397.1">
    <property type="nucleotide sequence ID" value="NZ_JBFALK010000005.1"/>
</dbReference>
<dbReference type="EMBL" id="JBFALK010000005">
    <property type="protein sequence ID" value="MEV0969470.1"/>
    <property type="molecule type" value="Genomic_DNA"/>
</dbReference>
<evidence type="ECO:0000313" key="1">
    <source>
        <dbReference type="EMBL" id="MEV0969470.1"/>
    </source>
</evidence>
<gene>
    <name evidence="1" type="ORF">AB0I59_12605</name>
</gene>
<sequence length="47" mass="5316">MSCARPGAGLVRRHYRASDGTVITESEWLRSVPARRLRTNILLGHVR</sequence>
<accession>A0ABV3GCW2</accession>
<dbReference type="Proteomes" id="UP001551675">
    <property type="component" value="Unassembled WGS sequence"/>
</dbReference>
<organism evidence="1 2">
    <name type="scientific">Microtetraspora glauca</name>
    <dbReference type="NCBI Taxonomy" id="1996"/>
    <lineage>
        <taxon>Bacteria</taxon>
        <taxon>Bacillati</taxon>
        <taxon>Actinomycetota</taxon>
        <taxon>Actinomycetes</taxon>
        <taxon>Streptosporangiales</taxon>
        <taxon>Streptosporangiaceae</taxon>
        <taxon>Microtetraspora</taxon>
    </lineage>
</organism>